<evidence type="ECO:0000256" key="1">
    <source>
        <dbReference type="ARBA" id="ARBA00022857"/>
    </source>
</evidence>
<dbReference type="InterPro" id="IPR045000">
    <property type="entry name" value="TR"/>
</dbReference>
<protein>
    <submittedName>
        <fullName evidence="3">mRNA, clone: RAFL25-24-A08</fullName>
    </submittedName>
</protein>
<dbReference type="PANTHER" id="PTHR42898">
    <property type="entry name" value="TROPINONE REDUCTASE"/>
    <property type="match status" value="1"/>
</dbReference>
<keyword evidence="2" id="KW-0560">Oxidoreductase</keyword>
<proteinExistence type="evidence at transcript level"/>
<reference evidence="3" key="1">
    <citation type="submission" date="2004-09" db="EMBL/GenBank/DDBJ databases">
        <title>Large-scale analysis of RIKEN Arabidopsis full-length (RAFL) cDNAs.</title>
        <authorList>
            <person name="Totoki Y."/>
            <person name="Seki M."/>
            <person name="Ishida J."/>
            <person name="Nakajima M."/>
            <person name="Enju A."/>
            <person name="Kamiya A."/>
            <person name="Narusaka M."/>
            <person name="Shin-i T."/>
            <person name="Nakagawa M."/>
            <person name="Sakamoto N."/>
            <person name="Oishi K."/>
            <person name="Kohara Y."/>
            <person name="Kobayashi M."/>
            <person name="Toyoda A."/>
            <person name="Sakaki Y."/>
            <person name="Sakurai T."/>
            <person name="Iida K."/>
            <person name="Akiyama K."/>
            <person name="Satou M."/>
            <person name="Toyoda T."/>
            <person name="Konagaya A."/>
            <person name="Carninci P."/>
            <person name="Kawai J."/>
            <person name="Hayashizaki Y."/>
            <person name="Shinozaki K."/>
        </authorList>
    </citation>
    <scope>NUCLEOTIDE SEQUENCE</scope>
</reference>
<evidence type="ECO:0000313" key="3">
    <source>
        <dbReference type="EMBL" id="BAD44460.1"/>
    </source>
</evidence>
<keyword evidence="1" id="KW-0521">NADP</keyword>
<accession>Q67XX1</accession>
<dbReference type="AlphaFoldDB" id="Q67XX1"/>
<dbReference type="EMBL" id="AK176697">
    <property type="protein sequence ID" value="BAD44460.1"/>
    <property type="molecule type" value="mRNA"/>
</dbReference>
<organism evidence="3">
    <name type="scientific">Arabidopsis thaliana</name>
    <name type="common">Mouse-ear cress</name>
    <dbReference type="NCBI Taxonomy" id="3702"/>
    <lineage>
        <taxon>Eukaryota</taxon>
        <taxon>Viridiplantae</taxon>
        <taxon>Streptophyta</taxon>
        <taxon>Embryophyta</taxon>
        <taxon>Tracheophyta</taxon>
        <taxon>Spermatophyta</taxon>
        <taxon>Magnoliopsida</taxon>
        <taxon>eudicotyledons</taxon>
        <taxon>Gunneridae</taxon>
        <taxon>Pentapetalae</taxon>
        <taxon>rosids</taxon>
        <taxon>malvids</taxon>
        <taxon>Brassicales</taxon>
        <taxon>Brassicaceae</taxon>
        <taxon>Camelineae</taxon>
        <taxon>Arabidopsis</taxon>
    </lineage>
</organism>
<dbReference type="PANTHER" id="PTHR42898:SF79">
    <property type="entry name" value="NAD(P)-BINDING ROSSMANN-FOLD PROTEIN"/>
    <property type="match status" value="1"/>
</dbReference>
<name>Q67XX1_ARATH</name>
<dbReference type="ExpressionAtlas" id="Q67XX1">
    <property type="expression patterns" value="baseline and differential"/>
</dbReference>
<dbReference type="GO" id="GO:0016491">
    <property type="term" value="F:oxidoreductase activity"/>
    <property type="evidence" value="ECO:0007669"/>
    <property type="project" value="UniProtKB-KW"/>
</dbReference>
<evidence type="ECO:0000256" key="2">
    <source>
        <dbReference type="ARBA" id="ARBA00023002"/>
    </source>
</evidence>
<sequence>MESSRYDCSSDRWSGRNWACHSRGASWFWAKVHVSDISETLLNQSLSEWEKKGFQVSGTICDVSSRPERETLCKLSPRCLRASSTFL</sequence>